<dbReference type="AlphaFoldDB" id="A0A940N2U2"/>
<protein>
    <submittedName>
        <fullName evidence="4">Glycosyltransferase</fullName>
        <ecNumber evidence="4">2.4.-.-</ecNumber>
    </submittedName>
</protein>
<dbReference type="Proteomes" id="UP000677537">
    <property type="component" value="Unassembled WGS sequence"/>
</dbReference>
<accession>A0A940N2U2</accession>
<reference evidence="4" key="1">
    <citation type="submission" date="2021-03" db="EMBL/GenBank/DDBJ databases">
        <authorList>
            <person name="So Y."/>
        </authorList>
    </citation>
    <scope>NUCLEOTIDE SEQUENCE</scope>
    <source>
        <strain evidence="4">SG15</strain>
    </source>
</reference>
<dbReference type="CDD" id="cd00761">
    <property type="entry name" value="Glyco_tranf_GTA_type"/>
    <property type="match status" value="1"/>
</dbReference>
<keyword evidence="5" id="KW-1185">Reference proteome</keyword>
<dbReference type="PROSITE" id="PS51257">
    <property type="entry name" value="PROKAR_LIPOPROTEIN"/>
    <property type="match status" value="1"/>
</dbReference>
<dbReference type="Gene3D" id="3.40.50.2000">
    <property type="entry name" value="Glycogen Phosphorylase B"/>
    <property type="match status" value="2"/>
</dbReference>
<dbReference type="Gene3D" id="3.90.550.10">
    <property type="entry name" value="Spore Coat Polysaccharide Biosynthesis Protein SpsA, Chain A"/>
    <property type="match status" value="1"/>
</dbReference>
<feature type="domain" description="Glycosyltransferase 2-like" evidence="2">
    <location>
        <begin position="414"/>
        <end position="544"/>
    </location>
</feature>
<dbReference type="SUPFAM" id="SSF53448">
    <property type="entry name" value="Nucleotide-diphospho-sugar transferases"/>
    <property type="match status" value="1"/>
</dbReference>
<dbReference type="RefSeq" id="WP_209376987.1">
    <property type="nucleotide sequence ID" value="NZ_JAGIZA010000030.1"/>
</dbReference>
<dbReference type="Pfam" id="PF00535">
    <property type="entry name" value="Glycos_transf_2"/>
    <property type="match status" value="1"/>
</dbReference>
<keyword evidence="4" id="KW-0328">Glycosyltransferase</keyword>
<gene>
    <name evidence="4" type="ORF">J5Y10_25645</name>
</gene>
<dbReference type="Pfam" id="PF13439">
    <property type="entry name" value="Glyco_transf_4"/>
    <property type="match status" value="1"/>
</dbReference>
<feature type="coiled-coil region" evidence="1">
    <location>
        <begin position="674"/>
        <end position="708"/>
    </location>
</feature>
<evidence type="ECO:0000256" key="1">
    <source>
        <dbReference type="SAM" id="Coils"/>
    </source>
</evidence>
<dbReference type="EMBL" id="JAGIZA010000030">
    <property type="protein sequence ID" value="MBP0496193.1"/>
    <property type="molecule type" value="Genomic_DNA"/>
</dbReference>
<evidence type="ECO:0000259" key="3">
    <source>
        <dbReference type="Pfam" id="PF13439"/>
    </source>
</evidence>
<dbReference type="GO" id="GO:0016757">
    <property type="term" value="F:glycosyltransferase activity"/>
    <property type="evidence" value="ECO:0007669"/>
    <property type="project" value="UniProtKB-KW"/>
</dbReference>
<dbReference type="PANTHER" id="PTHR43685">
    <property type="entry name" value="GLYCOSYLTRANSFERASE"/>
    <property type="match status" value="1"/>
</dbReference>
<dbReference type="CDD" id="cd03801">
    <property type="entry name" value="GT4_PimA-like"/>
    <property type="match status" value="1"/>
</dbReference>
<dbReference type="SUPFAM" id="SSF53756">
    <property type="entry name" value="UDP-Glycosyltransferase/glycogen phosphorylase"/>
    <property type="match status" value="1"/>
</dbReference>
<dbReference type="InterPro" id="IPR029044">
    <property type="entry name" value="Nucleotide-diphossugar_trans"/>
</dbReference>
<evidence type="ECO:0000313" key="4">
    <source>
        <dbReference type="EMBL" id="MBP0496193.1"/>
    </source>
</evidence>
<evidence type="ECO:0000313" key="5">
    <source>
        <dbReference type="Proteomes" id="UP000677537"/>
    </source>
</evidence>
<dbReference type="PANTHER" id="PTHR43685:SF2">
    <property type="entry name" value="GLYCOSYLTRANSFERASE 2-LIKE DOMAIN-CONTAINING PROTEIN"/>
    <property type="match status" value="1"/>
</dbReference>
<dbReference type="EC" id="2.4.-.-" evidence="4"/>
<dbReference type="Pfam" id="PF13692">
    <property type="entry name" value="Glyco_trans_1_4"/>
    <property type="match status" value="1"/>
</dbReference>
<dbReference type="InterPro" id="IPR028098">
    <property type="entry name" value="Glyco_trans_4-like_N"/>
</dbReference>
<proteinExistence type="predicted"/>
<keyword evidence="4" id="KW-0808">Transferase</keyword>
<sequence>MRICIASPDIVGPINNGGVGTACTALAQFLAAEGHKVTLFYTSTFFERGDREAWAAAYARQGITMMFLESDGLPAVHRTPSVYDEDNLARSYHVYRQLKDTAFDVIHFVDYIGLGYFTALARSQGLALRGTALTVTAHSPTLWSRLSNLRTVDDITYMIRDRMERRLIALCDRVISPSRYMLRWLQENGFTLPARQHVIPNLMPRRLVQAGPAPEDAASSAIGEIVFFGRIEPRKGLLVFCDAIDRIRDRLPPGLRITFLGKTGADYLPASIEARTARWGHEVQVLDDLDTFQANDYLRAPGRLAVLAALSDNSPYTVLECLSNGIPFIASDVGGVAELIAPESQDRVLFQPDPAALAERLEAALAAPPGGFGPAESAVRKEETEDAFRRLHAEIAAGLSRPARAPSTRAATVSALVLHYERPAGLAQALAGLAAQTRAPDEIIVIDNGSRTPAAVEFLTALEAEGRPGLRILRMGENAYEPAARNAGAYAATGQWLLHMDDDNIPKPEEVETFLRAAETGGADLLTCFNDHFTGEAPPASEAEAVKRFIVMGDFGPLGLVVNGYGDLNCFVRRDLFLEIGGFVVDGRFNHAEDWRFFAKAWSRGLKLDVVPEALIWYRAGEGSWGGNWRKRDRAGALMRAAQTYLSVAPPELRPFLLLSQGLFWKALEAENGRRSQTAELTTLRRQAAQLTERSALLALENERLRQRLVQVGGFVEHLAEEYLPPDPDLQRGVAFIRRLGQKYAD</sequence>
<keyword evidence="1" id="KW-0175">Coiled coil</keyword>
<evidence type="ECO:0000259" key="2">
    <source>
        <dbReference type="Pfam" id="PF00535"/>
    </source>
</evidence>
<feature type="domain" description="Glycosyltransferase subfamily 4-like N-terminal" evidence="3">
    <location>
        <begin position="17"/>
        <end position="201"/>
    </location>
</feature>
<comment type="caution">
    <text evidence="4">The sequence shown here is derived from an EMBL/GenBank/DDBJ whole genome shotgun (WGS) entry which is preliminary data.</text>
</comment>
<name>A0A940N2U2_9PROT</name>
<dbReference type="InterPro" id="IPR001173">
    <property type="entry name" value="Glyco_trans_2-like"/>
</dbReference>
<dbReference type="InterPro" id="IPR050834">
    <property type="entry name" value="Glycosyltransf_2"/>
</dbReference>
<organism evidence="4 5">
    <name type="scientific">Roseomonas indoligenes</name>
    <dbReference type="NCBI Taxonomy" id="2820811"/>
    <lineage>
        <taxon>Bacteria</taxon>
        <taxon>Pseudomonadati</taxon>
        <taxon>Pseudomonadota</taxon>
        <taxon>Alphaproteobacteria</taxon>
        <taxon>Acetobacterales</taxon>
        <taxon>Roseomonadaceae</taxon>
        <taxon>Roseomonas</taxon>
    </lineage>
</organism>